<dbReference type="InterPro" id="IPR006255">
    <property type="entry name" value="SucB"/>
</dbReference>
<dbReference type="UniPathway" id="UPA00868">
    <property type="reaction ID" value="UER00840"/>
</dbReference>
<keyword evidence="5" id="KW-0816">Tricarboxylic acid cycle</keyword>
<dbReference type="PROSITE" id="PS00189">
    <property type="entry name" value="LIPOYL"/>
    <property type="match status" value="1"/>
</dbReference>
<dbReference type="PROSITE" id="PS51826">
    <property type="entry name" value="PSBD"/>
    <property type="match status" value="1"/>
</dbReference>
<evidence type="ECO:0000259" key="12">
    <source>
        <dbReference type="PROSITE" id="PS51826"/>
    </source>
</evidence>
<dbReference type="FunFam" id="3.30.559.10:FF:000007">
    <property type="entry name" value="Dihydrolipoamide acetyltransferase component of pyruvate dehydrogenase complex"/>
    <property type="match status" value="1"/>
</dbReference>
<evidence type="ECO:0000256" key="10">
    <source>
        <dbReference type="SAM" id="MobiDB-lite"/>
    </source>
</evidence>
<evidence type="ECO:0000256" key="4">
    <source>
        <dbReference type="ARBA" id="ARBA00012945"/>
    </source>
</evidence>
<comment type="similarity">
    <text evidence="3">Belongs to the 2-oxoacid dehydrogenase family.</text>
</comment>
<accession>A0A3B0ZWY1</accession>
<feature type="compositionally biased region" description="Polar residues" evidence="10">
    <location>
        <begin position="157"/>
        <end position="169"/>
    </location>
</feature>
<dbReference type="GO" id="GO:0005829">
    <property type="term" value="C:cytosol"/>
    <property type="evidence" value="ECO:0007669"/>
    <property type="project" value="TreeGrafter"/>
</dbReference>
<name>A0A3B0ZWY1_9ZZZZ</name>
<gene>
    <name evidence="13" type="ORF">MNBD_GAMMA16-2187</name>
</gene>
<dbReference type="InterPro" id="IPR011053">
    <property type="entry name" value="Single_hybrid_motif"/>
</dbReference>
<feature type="domain" description="Lipoyl-binding" evidence="11">
    <location>
        <begin position="2"/>
        <end position="77"/>
    </location>
</feature>
<proteinExistence type="inferred from homology"/>
<evidence type="ECO:0000256" key="8">
    <source>
        <dbReference type="ARBA" id="ARBA00023315"/>
    </source>
</evidence>
<evidence type="ECO:0000256" key="9">
    <source>
        <dbReference type="ARBA" id="ARBA00032406"/>
    </source>
</evidence>
<dbReference type="NCBIfam" id="NF004309">
    <property type="entry name" value="PRK05704.1"/>
    <property type="match status" value="1"/>
</dbReference>
<dbReference type="InterPro" id="IPR036625">
    <property type="entry name" value="E3-bd_dom_sf"/>
</dbReference>
<dbReference type="CDD" id="cd06849">
    <property type="entry name" value="lipoyl_domain"/>
    <property type="match status" value="1"/>
</dbReference>
<evidence type="ECO:0000313" key="13">
    <source>
        <dbReference type="EMBL" id="VAW85106.1"/>
    </source>
</evidence>
<dbReference type="GO" id="GO:0006099">
    <property type="term" value="P:tricarboxylic acid cycle"/>
    <property type="evidence" value="ECO:0007669"/>
    <property type="project" value="UniProtKB-KW"/>
</dbReference>
<evidence type="ECO:0000256" key="5">
    <source>
        <dbReference type="ARBA" id="ARBA00022532"/>
    </source>
</evidence>
<evidence type="ECO:0000256" key="2">
    <source>
        <dbReference type="ARBA" id="ARBA00005145"/>
    </source>
</evidence>
<feature type="domain" description="Peripheral subunit-binding (PSBD)" evidence="12">
    <location>
        <begin position="110"/>
        <end position="147"/>
    </location>
</feature>
<evidence type="ECO:0000259" key="11">
    <source>
        <dbReference type="PROSITE" id="PS50968"/>
    </source>
</evidence>
<dbReference type="InterPro" id="IPR003016">
    <property type="entry name" value="2-oxoA_DH_lipoyl-BS"/>
</dbReference>
<sequence length="402" mass="44250">MLIDVKVPVLSESITEGTLISWHKQSGEFVRRDEVLIELETDKVVLEIVAPEDGVLVEIKKPNGATVGSAELLAIIDSEAKASLQAVRPNPIAPTEPAATIETAESSETKLSPAVRKLISDSGLIAENITGTGKERRITKADVLKHLESPPPVPSKPQAQTRVPEQLSTSREERRVPMTRLRRRIAERLKEAQNTAAMLTTFNEVNMQPVIDLRSRYKDKFEKEYGIKLGFMSFFTKAVVEGLKKFPVVNASIDGNDIVYHGYFDISIAVSSPRGLVVPVVRNADVLSFAELEHQITDYAIKAREGKLSIDDLTGGTFTVSNGGVFGSLLSTPILNPPQSGILGMHKSQIRPIVENGEIVARPMMYIALSYDHRIVDGKDAVHFLITVKEMLEDPSRLLLQI</sequence>
<dbReference type="InterPro" id="IPR001078">
    <property type="entry name" value="2-oxoacid_DH_actylTfrase"/>
</dbReference>
<feature type="region of interest" description="Disordered" evidence="10">
    <location>
        <begin position="146"/>
        <end position="173"/>
    </location>
</feature>
<reference evidence="13" key="1">
    <citation type="submission" date="2018-06" db="EMBL/GenBank/DDBJ databases">
        <authorList>
            <person name="Zhirakovskaya E."/>
        </authorList>
    </citation>
    <scope>NUCLEOTIDE SEQUENCE</scope>
</reference>
<keyword evidence="8 13" id="KW-0012">Acyltransferase</keyword>
<dbReference type="PANTHER" id="PTHR43416">
    <property type="entry name" value="DIHYDROLIPOYLLYSINE-RESIDUE SUCCINYLTRANSFERASE COMPONENT OF 2-OXOGLUTARATE DEHYDROGENASE COMPLEX, MITOCHONDRIAL-RELATED"/>
    <property type="match status" value="1"/>
</dbReference>
<dbReference type="GO" id="GO:0004149">
    <property type="term" value="F:dihydrolipoyllysine-residue succinyltransferase activity"/>
    <property type="evidence" value="ECO:0007669"/>
    <property type="project" value="UniProtKB-EC"/>
</dbReference>
<evidence type="ECO:0000256" key="3">
    <source>
        <dbReference type="ARBA" id="ARBA00007317"/>
    </source>
</evidence>
<evidence type="ECO:0000256" key="1">
    <source>
        <dbReference type="ARBA" id="ARBA00001938"/>
    </source>
</evidence>
<dbReference type="Pfam" id="PF00198">
    <property type="entry name" value="2-oxoacid_dh"/>
    <property type="match status" value="1"/>
</dbReference>
<comment type="pathway">
    <text evidence="2">Amino-acid degradation; L-lysine degradation via saccharopine pathway; glutaryl-CoA from L-lysine: step 6/6.</text>
</comment>
<dbReference type="SUPFAM" id="SSF47005">
    <property type="entry name" value="Peripheral subunit-binding domain of 2-oxo acid dehydrogenase complex"/>
    <property type="match status" value="1"/>
</dbReference>
<dbReference type="GO" id="GO:0033512">
    <property type="term" value="P:L-lysine catabolic process to acetyl-CoA via saccharopine"/>
    <property type="evidence" value="ECO:0007669"/>
    <property type="project" value="UniProtKB-UniPathway"/>
</dbReference>
<dbReference type="Pfam" id="PF02817">
    <property type="entry name" value="E3_binding"/>
    <property type="match status" value="1"/>
</dbReference>
<organism evidence="13">
    <name type="scientific">hydrothermal vent metagenome</name>
    <dbReference type="NCBI Taxonomy" id="652676"/>
    <lineage>
        <taxon>unclassified sequences</taxon>
        <taxon>metagenomes</taxon>
        <taxon>ecological metagenomes</taxon>
    </lineage>
</organism>
<protein>
    <recommendedName>
        <fullName evidence="4">dihydrolipoyllysine-residue succinyltransferase</fullName>
        <ecNumber evidence="4">2.3.1.61</ecNumber>
    </recommendedName>
    <alternativeName>
        <fullName evidence="9">2-oxoglutarate dehydrogenase complex component E2</fullName>
    </alternativeName>
</protein>
<dbReference type="InterPro" id="IPR050537">
    <property type="entry name" value="2-oxoacid_dehydrogenase"/>
</dbReference>
<evidence type="ECO:0000256" key="7">
    <source>
        <dbReference type="ARBA" id="ARBA00022823"/>
    </source>
</evidence>
<dbReference type="EMBL" id="UOFO01000060">
    <property type="protein sequence ID" value="VAW85106.1"/>
    <property type="molecule type" value="Genomic_DNA"/>
</dbReference>
<dbReference type="NCBIfam" id="TIGR01347">
    <property type="entry name" value="sucB"/>
    <property type="match status" value="1"/>
</dbReference>
<dbReference type="PROSITE" id="PS50968">
    <property type="entry name" value="BIOTINYL_LIPOYL"/>
    <property type="match status" value="1"/>
</dbReference>
<evidence type="ECO:0000256" key="6">
    <source>
        <dbReference type="ARBA" id="ARBA00022679"/>
    </source>
</evidence>
<dbReference type="GO" id="GO:0045252">
    <property type="term" value="C:oxoglutarate dehydrogenase complex"/>
    <property type="evidence" value="ECO:0007669"/>
    <property type="project" value="InterPro"/>
</dbReference>
<dbReference type="Gene3D" id="2.40.50.100">
    <property type="match status" value="1"/>
</dbReference>
<dbReference type="InterPro" id="IPR004167">
    <property type="entry name" value="PSBD"/>
</dbReference>
<dbReference type="EC" id="2.3.1.61" evidence="4"/>
<dbReference type="InterPro" id="IPR023213">
    <property type="entry name" value="CAT-like_dom_sf"/>
</dbReference>
<keyword evidence="7" id="KW-0450">Lipoyl</keyword>
<dbReference type="Gene3D" id="3.30.559.10">
    <property type="entry name" value="Chloramphenicol acetyltransferase-like domain"/>
    <property type="match status" value="1"/>
</dbReference>
<dbReference type="SUPFAM" id="SSF51230">
    <property type="entry name" value="Single hybrid motif"/>
    <property type="match status" value="1"/>
</dbReference>
<keyword evidence="6 13" id="KW-0808">Transferase</keyword>
<dbReference type="Pfam" id="PF00364">
    <property type="entry name" value="Biotin_lipoyl"/>
    <property type="match status" value="1"/>
</dbReference>
<dbReference type="AlphaFoldDB" id="A0A3B0ZWY1"/>
<dbReference type="SUPFAM" id="SSF52777">
    <property type="entry name" value="CoA-dependent acyltransferases"/>
    <property type="match status" value="1"/>
</dbReference>
<dbReference type="InterPro" id="IPR000089">
    <property type="entry name" value="Biotin_lipoyl"/>
</dbReference>
<dbReference type="Gene3D" id="4.10.320.10">
    <property type="entry name" value="E3-binding domain"/>
    <property type="match status" value="1"/>
</dbReference>
<comment type="cofactor">
    <cofactor evidence="1">
        <name>(R)-lipoate</name>
        <dbReference type="ChEBI" id="CHEBI:83088"/>
    </cofactor>
</comment>
<dbReference type="PANTHER" id="PTHR43416:SF5">
    <property type="entry name" value="DIHYDROLIPOYLLYSINE-RESIDUE SUCCINYLTRANSFERASE COMPONENT OF 2-OXOGLUTARATE DEHYDROGENASE COMPLEX, MITOCHONDRIAL"/>
    <property type="match status" value="1"/>
</dbReference>